<evidence type="ECO:0000313" key="2">
    <source>
        <dbReference type="Proteomes" id="UP000060487"/>
    </source>
</evidence>
<dbReference type="EMBL" id="LNQR01000001">
    <property type="protein sequence ID" value="KWT95098.1"/>
    <property type="molecule type" value="Genomic_DNA"/>
</dbReference>
<sequence>MIVEQSNINMSSAYKQTQSYEKTENLSIRVGTGRRAPVTGAASITIPSRDSVAISEQAMNAHKSQSEDSDDEDILLTGDMKTLIIKLILEKLTGRKIDIKSIKGIIDSQNISVGQNAAPPEPSVDVSYSSTETYVEQQNLAYSASGVIKTADGKEIKFSMNLSLSSEFIQQNNINFHADNGVKQDPLVVNFAGNAAQLTGPTVAFDLNSDGQSKHIRFIGSGSGFLALDTNGDGVVNNGRELFGPSTGNGFSELAAFDSDNSGWIDENDPVYNALSVWTKNASADDKLSSLKELDIGAINLGVLPTNFSYKDETNKLQGQIRSTGVFLKESGAVGSIQQIDLIT</sequence>
<dbReference type="PANTHER" id="PTHR39431:SF1">
    <property type="entry name" value="FRPA_C-RELATED PROTEIN"/>
    <property type="match status" value="1"/>
</dbReference>
<accession>A0ABR5SJT5</accession>
<dbReference type="PANTHER" id="PTHR39431">
    <property type="entry name" value="FRPA/C-RELATED PROTEIN"/>
    <property type="match status" value="1"/>
</dbReference>
<reference evidence="1 2" key="1">
    <citation type="submission" date="2015-11" db="EMBL/GenBank/DDBJ databases">
        <authorList>
            <person name="Lin W."/>
        </authorList>
    </citation>
    <scope>NUCLEOTIDE SEQUENCE [LARGE SCALE GENOMIC DNA]</scope>
    <source>
        <strain evidence="1 2">HCH-1</strain>
    </source>
</reference>
<dbReference type="RefSeq" id="WP_085050568.1">
    <property type="nucleotide sequence ID" value="NZ_LNQR01000001.1"/>
</dbReference>
<name>A0ABR5SJT5_9BACT</name>
<proteinExistence type="predicted"/>
<protein>
    <recommendedName>
        <fullName evidence="3">VCBS repeat-containing protein</fullName>
    </recommendedName>
</protein>
<comment type="caution">
    <text evidence="1">The sequence shown here is derived from an EMBL/GenBank/DDBJ whole genome shotgun (WGS) entry which is preliminary data.</text>
</comment>
<organism evidence="1 2">
    <name type="scientific">Candidatus Magnetominusculus xianensis</name>
    <dbReference type="NCBI Taxonomy" id="1748249"/>
    <lineage>
        <taxon>Bacteria</taxon>
        <taxon>Pseudomonadati</taxon>
        <taxon>Nitrospirota</taxon>
        <taxon>Nitrospiria</taxon>
        <taxon>Nitrospirales</taxon>
        <taxon>Nitrospiraceae</taxon>
        <taxon>Candidatus Magnetominusculus</taxon>
    </lineage>
</organism>
<evidence type="ECO:0008006" key="3">
    <source>
        <dbReference type="Google" id="ProtNLM"/>
    </source>
</evidence>
<dbReference type="Proteomes" id="UP000060487">
    <property type="component" value="Unassembled WGS sequence"/>
</dbReference>
<evidence type="ECO:0000313" key="1">
    <source>
        <dbReference type="EMBL" id="KWT95098.1"/>
    </source>
</evidence>
<keyword evidence="2" id="KW-1185">Reference proteome</keyword>
<gene>
    <name evidence="1" type="ORF">ASN18_0026</name>
</gene>